<dbReference type="GO" id="GO:0008324">
    <property type="term" value="F:monoatomic cation transmembrane transporter activity"/>
    <property type="evidence" value="ECO:0007669"/>
    <property type="project" value="InterPro"/>
</dbReference>
<gene>
    <name evidence="2" type="ORF">SAMN05421543_10194</name>
</gene>
<dbReference type="OrthoDB" id="9776294at2"/>
<feature type="domain" description="RCK C-terminal" evidence="1">
    <location>
        <begin position="136"/>
        <end position="220"/>
    </location>
</feature>
<accession>A0A1I7F747</accession>
<dbReference type="Gene3D" id="3.40.50.720">
    <property type="entry name" value="NAD(P)-binding Rossmann-like Domain"/>
    <property type="match status" value="1"/>
</dbReference>
<dbReference type="PANTHER" id="PTHR43833:SF7">
    <property type="entry name" value="KTR SYSTEM POTASSIUM UPTAKE PROTEIN C"/>
    <property type="match status" value="1"/>
</dbReference>
<proteinExistence type="predicted"/>
<dbReference type="Pfam" id="PF02254">
    <property type="entry name" value="TrkA_N"/>
    <property type="match status" value="1"/>
</dbReference>
<organism evidence="2 3">
    <name type="scientific">Alicyclobacillus macrosporangiidus</name>
    <dbReference type="NCBI Taxonomy" id="392015"/>
    <lineage>
        <taxon>Bacteria</taxon>
        <taxon>Bacillati</taxon>
        <taxon>Bacillota</taxon>
        <taxon>Bacilli</taxon>
        <taxon>Bacillales</taxon>
        <taxon>Alicyclobacillaceae</taxon>
        <taxon>Alicyclobacillus</taxon>
    </lineage>
</organism>
<dbReference type="AlphaFoldDB" id="A0A1I7F747"/>
<dbReference type="eggNOG" id="COG0569">
    <property type="taxonomic scope" value="Bacteria"/>
</dbReference>
<evidence type="ECO:0000313" key="2">
    <source>
        <dbReference type="EMBL" id="SFU31980.1"/>
    </source>
</evidence>
<dbReference type="RefSeq" id="WP_139234490.1">
    <property type="nucleotide sequence ID" value="NZ_FPBV01000001.1"/>
</dbReference>
<sequence length="220" mass="24207">MARKMKTIGIIGAGRFGTGAARELIRLGHEVLVVDRDPDALDPLAEMCHTAIGNAESMEFLVEVGFKDVDAAIVAIGDDQTASNYATINCKDLGLYVVAKATNVTHGKILERLGADRVMYPEYDSGIRLARLLTRSSILEMVELYEEIFTMELQAGPQMINHTLAELNLTGRFGVQVVLIVRGKHKLFPVSAQDRVLEGDKLMCIGTSDSLNQLARRYQK</sequence>
<dbReference type="InterPro" id="IPR050721">
    <property type="entry name" value="Trk_Ktr_HKT_K-transport"/>
</dbReference>
<dbReference type="PANTHER" id="PTHR43833">
    <property type="entry name" value="POTASSIUM CHANNEL PROTEIN 2-RELATED-RELATED"/>
    <property type="match status" value="1"/>
</dbReference>
<evidence type="ECO:0000259" key="1">
    <source>
        <dbReference type="PROSITE" id="PS51202"/>
    </source>
</evidence>
<dbReference type="Gene3D" id="3.30.70.1450">
    <property type="entry name" value="Regulator of K+ conductance, C-terminal domain"/>
    <property type="match status" value="1"/>
</dbReference>
<dbReference type="GO" id="GO:0006813">
    <property type="term" value="P:potassium ion transport"/>
    <property type="evidence" value="ECO:0007669"/>
    <property type="project" value="InterPro"/>
</dbReference>
<dbReference type="InterPro" id="IPR036721">
    <property type="entry name" value="RCK_C_sf"/>
</dbReference>
<dbReference type="EMBL" id="FPBV01000001">
    <property type="protein sequence ID" value="SFU31980.1"/>
    <property type="molecule type" value="Genomic_DNA"/>
</dbReference>
<keyword evidence="3" id="KW-1185">Reference proteome</keyword>
<dbReference type="SUPFAM" id="SSF51735">
    <property type="entry name" value="NAD(P)-binding Rossmann-fold domains"/>
    <property type="match status" value="1"/>
</dbReference>
<dbReference type="InterPro" id="IPR003148">
    <property type="entry name" value="RCK_N"/>
</dbReference>
<dbReference type="Pfam" id="PF02080">
    <property type="entry name" value="TrkA_C"/>
    <property type="match status" value="1"/>
</dbReference>
<dbReference type="InterPro" id="IPR036291">
    <property type="entry name" value="NAD(P)-bd_dom_sf"/>
</dbReference>
<reference evidence="3" key="1">
    <citation type="submission" date="2016-10" db="EMBL/GenBank/DDBJ databases">
        <authorList>
            <person name="Varghese N."/>
        </authorList>
    </citation>
    <scope>NUCLEOTIDE SEQUENCE [LARGE SCALE GENOMIC DNA]</scope>
    <source>
        <strain evidence="3">DSM 17980</strain>
    </source>
</reference>
<dbReference type="PROSITE" id="PS51202">
    <property type="entry name" value="RCK_C"/>
    <property type="match status" value="1"/>
</dbReference>
<dbReference type="STRING" id="392015.SAMN05421543_10194"/>
<evidence type="ECO:0000313" key="3">
    <source>
        <dbReference type="Proteomes" id="UP000183508"/>
    </source>
</evidence>
<dbReference type="Proteomes" id="UP000183508">
    <property type="component" value="Unassembled WGS sequence"/>
</dbReference>
<dbReference type="SUPFAM" id="SSF116726">
    <property type="entry name" value="TrkA C-terminal domain-like"/>
    <property type="match status" value="1"/>
</dbReference>
<protein>
    <submittedName>
        <fullName evidence="2">Trk system potassium uptake protein TrkA</fullName>
    </submittedName>
</protein>
<name>A0A1I7F747_9BACL</name>
<dbReference type="InterPro" id="IPR006037">
    <property type="entry name" value="RCK_C"/>
</dbReference>